<sequence>MLEPIISSRTSESELSFFFPLRPSKTQTRQPSELPGSVRRERKVLGPAKLDNIFVGLQWRI</sequence>
<proteinExistence type="predicted"/>
<evidence type="ECO:0000313" key="1">
    <source>
        <dbReference type="EMBL" id="THU75760.1"/>
    </source>
</evidence>
<evidence type="ECO:0000313" key="3">
    <source>
        <dbReference type="Proteomes" id="UP000297245"/>
    </source>
</evidence>
<gene>
    <name evidence="2" type="ORF">K435DRAFT_782909</name>
    <name evidence="1" type="ORF">K435DRAFT_787496</name>
</gene>
<dbReference type="EMBL" id="ML179502">
    <property type="protein sequence ID" value="THU86350.1"/>
    <property type="molecule type" value="Genomic_DNA"/>
</dbReference>
<protein>
    <submittedName>
        <fullName evidence="1">Uncharacterized protein</fullName>
    </submittedName>
</protein>
<evidence type="ECO:0000313" key="2">
    <source>
        <dbReference type="EMBL" id="THU86350.1"/>
    </source>
</evidence>
<dbReference type="AlphaFoldDB" id="A0A4S8KJX2"/>
<accession>A0A4S8KJX2</accession>
<dbReference type="Proteomes" id="UP000297245">
    <property type="component" value="Unassembled WGS sequence"/>
</dbReference>
<reference evidence="1 3" key="1">
    <citation type="journal article" date="2019" name="Nat. Ecol. Evol.">
        <title>Megaphylogeny resolves global patterns of mushroom evolution.</title>
        <authorList>
            <person name="Varga T."/>
            <person name="Krizsan K."/>
            <person name="Foldi C."/>
            <person name="Dima B."/>
            <person name="Sanchez-Garcia M."/>
            <person name="Sanchez-Ramirez S."/>
            <person name="Szollosi G.J."/>
            <person name="Szarkandi J.G."/>
            <person name="Papp V."/>
            <person name="Albert L."/>
            <person name="Andreopoulos W."/>
            <person name="Angelini C."/>
            <person name="Antonin V."/>
            <person name="Barry K.W."/>
            <person name="Bougher N.L."/>
            <person name="Buchanan P."/>
            <person name="Buyck B."/>
            <person name="Bense V."/>
            <person name="Catcheside P."/>
            <person name="Chovatia M."/>
            <person name="Cooper J."/>
            <person name="Damon W."/>
            <person name="Desjardin D."/>
            <person name="Finy P."/>
            <person name="Geml J."/>
            <person name="Haridas S."/>
            <person name="Hughes K."/>
            <person name="Justo A."/>
            <person name="Karasinski D."/>
            <person name="Kautmanova I."/>
            <person name="Kiss B."/>
            <person name="Kocsube S."/>
            <person name="Kotiranta H."/>
            <person name="LaButti K.M."/>
            <person name="Lechner B.E."/>
            <person name="Liimatainen K."/>
            <person name="Lipzen A."/>
            <person name="Lukacs Z."/>
            <person name="Mihaltcheva S."/>
            <person name="Morgado L.N."/>
            <person name="Niskanen T."/>
            <person name="Noordeloos M.E."/>
            <person name="Ohm R.A."/>
            <person name="Ortiz-Santana B."/>
            <person name="Ovrebo C."/>
            <person name="Racz N."/>
            <person name="Riley R."/>
            <person name="Savchenko A."/>
            <person name="Shiryaev A."/>
            <person name="Soop K."/>
            <person name="Spirin V."/>
            <person name="Szebenyi C."/>
            <person name="Tomsovsky M."/>
            <person name="Tulloss R.E."/>
            <person name="Uehling J."/>
            <person name="Grigoriev I.V."/>
            <person name="Vagvolgyi C."/>
            <person name="Papp T."/>
            <person name="Martin F.M."/>
            <person name="Miettinen O."/>
            <person name="Hibbett D.S."/>
            <person name="Nagy L.G."/>
        </authorList>
    </citation>
    <scope>NUCLEOTIDE SEQUENCE [LARGE SCALE GENOMIC DNA]</scope>
    <source>
        <strain evidence="1 3">CBS 962.96</strain>
    </source>
</reference>
<dbReference type="EMBL" id="ML181564">
    <property type="protein sequence ID" value="THU75760.1"/>
    <property type="molecule type" value="Genomic_DNA"/>
</dbReference>
<organism evidence="1 3">
    <name type="scientific">Dendrothele bispora (strain CBS 962.96)</name>
    <dbReference type="NCBI Taxonomy" id="1314807"/>
    <lineage>
        <taxon>Eukaryota</taxon>
        <taxon>Fungi</taxon>
        <taxon>Dikarya</taxon>
        <taxon>Basidiomycota</taxon>
        <taxon>Agaricomycotina</taxon>
        <taxon>Agaricomycetes</taxon>
        <taxon>Agaricomycetidae</taxon>
        <taxon>Agaricales</taxon>
        <taxon>Agaricales incertae sedis</taxon>
        <taxon>Dendrothele</taxon>
    </lineage>
</organism>
<keyword evidence="3" id="KW-1185">Reference proteome</keyword>
<name>A0A4S8KJX2_DENBC</name>